<gene>
    <name evidence="1" type="ORF">NDU88_004735</name>
</gene>
<comment type="caution">
    <text evidence="1">The sequence shown here is derived from an EMBL/GenBank/DDBJ whole genome shotgun (WGS) entry which is preliminary data.</text>
</comment>
<evidence type="ECO:0000313" key="2">
    <source>
        <dbReference type="Proteomes" id="UP001066276"/>
    </source>
</evidence>
<sequence>MGASGYAKVLFSRRKARDLRTQTLTVVRAWREASHYLGEGLLSARAPLWTVDFLKEVSALQGFSRWALIGIEHLGDVWRNNAMISFEDLQTEFALQVAER</sequence>
<reference evidence="1" key="1">
    <citation type="journal article" date="2022" name="bioRxiv">
        <title>Sequencing and chromosome-scale assembly of the giantPleurodeles waltlgenome.</title>
        <authorList>
            <person name="Brown T."/>
            <person name="Elewa A."/>
            <person name="Iarovenko S."/>
            <person name="Subramanian E."/>
            <person name="Araus A.J."/>
            <person name="Petzold A."/>
            <person name="Susuki M."/>
            <person name="Suzuki K.-i.T."/>
            <person name="Hayashi T."/>
            <person name="Toyoda A."/>
            <person name="Oliveira C."/>
            <person name="Osipova E."/>
            <person name="Leigh N.D."/>
            <person name="Simon A."/>
            <person name="Yun M.H."/>
        </authorList>
    </citation>
    <scope>NUCLEOTIDE SEQUENCE</scope>
    <source>
        <strain evidence="1">20211129_DDA</strain>
        <tissue evidence="1">Liver</tissue>
    </source>
</reference>
<evidence type="ECO:0000313" key="1">
    <source>
        <dbReference type="EMBL" id="KAJ1138348.1"/>
    </source>
</evidence>
<proteinExistence type="predicted"/>
<organism evidence="1 2">
    <name type="scientific">Pleurodeles waltl</name>
    <name type="common">Iberian ribbed newt</name>
    <dbReference type="NCBI Taxonomy" id="8319"/>
    <lineage>
        <taxon>Eukaryota</taxon>
        <taxon>Metazoa</taxon>
        <taxon>Chordata</taxon>
        <taxon>Craniata</taxon>
        <taxon>Vertebrata</taxon>
        <taxon>Euteleostomi</taxon>
        <taxon>Amphibia</taxon>
        <taxon>Batrachia</taxon>
        <taxon>Caudata</taxon>
        <taxon>Salamandroidea</taxon>
        <taxon>Salamandridae</taxon>
        <taxon>Pleurodelinae</taxon>
        <taxon>Pleurodeles</taxon>
    </lineage>
</organism>
<dbReference type="Proteomes" id="UP001066276">
    <property type="component" value="Chromosome 6"/>
</dbReference>
<protein>
    <submittedName>
        <fullName evidence="1">Uncharacterized protein</fullName>
    </submittedName>
</protein>
<dbReference type="AlphaFoldDB" id="A0AAV7QIP6"/>
<name>A0AAV7QIP6_PLEWA</name>
<accession>A0AAV7QIP6</accession>
<keyword evidence="2" id="KW-1185">Reference proteome</keyword>
<dbReference type="EMBL" id="JANPWB010000010">
    <property type="protein sequence ID" value="KAJ1138348.1"/>
    <property type="molecule type" value="Genomic_DNA"/>
</dbReference>